<dbReference type="Gene3D" id="3.90.1150.10">
    <property type="entry name" value="Aspartate Aminotransferase, domain 1"/>
    <property type="match status" value="1"/>
</dbReference>
<keyword evidence="8" id="KW-1185">Reference proteome</keyword>
<dbReference type="Proteomes" id="UP000677668">
    <property type="component" value="Chromosome 1"/>
</dbReference>
<keyword evidence="7" id="KW-0032">Aminotransferase</keyword>
<dbReference type="InterPro" id="IPR036388">
    <property type="entry name" value="WH-like_DNA-bd_sf"/>
</dbReference>
<dbReference type="PANTHER" id="PTHR46577">
    <property type="entry name" value="HTH-TYPE TRANSCRIPTIONAL REGULATORY PROTEIN GABR"/>
    <property type="match status" value="1"/>
</dbReference>
<sequence length="512" mass="57571">MHVPLDHHSRTPVYLQIKQAVLDAIREGRLAPGARLPATREWARQLGVNRSTVAMAYDELLADGVVESFVGRGTFVARQKLAEVARLDERAARRTPARKMVWEGMFSERAQSPVVESLLDLYQVSTLRDVISFSGSFPDAASFPTREFRNSLHFAERTLGDEIYRYGPVAGYERLREYLAQRMRESGSEVTAENIIVTSGSQQALDLIARALISPGDAVAIENPTYPGAMTAFALAGARLLPIPVDEDGLCVDVLENVLKVQRPKLVYVVPSFQNPTGACLSWERRRRLLALAREHNLPIVEDDYGSHLRFDGDALPHLKALDDTEHVIYVSNFSKSLLPGLRIGWCAAARPVIARLTAFKQNNDITTSPLLQAALWDFCRRKRYEAHLEKIRPIYRARRDLMLRRLAEDFPAETVWTQPAGGLFLWVTLPPSLDATELLYQVRQQGVVFSRGRLFYSDNPKRNTLRLSYGHVTLEQIERGMRVIGTTAKAMLGRATGRTAERFHSQTVPLV</sequence>
<dbReference type="InterPro" id="IPR051446">
    <property type="entry name" value="HTH_trans_reg/aminotransferase"/>
</dbReference>
<dbReference type="RefSeq" id="WP_211422002.1">
    <property type="nucleotide sequence ID" value="NZ_CP072642.1"/>
</dbReference>
<dbReference type="SUPFAM" id="SSF53383">
    <property type="entry name" value="PLP-dependent transferases"/>
    <property type="match status" value="1"/>
</dbReference>
<name>A0ABX8B235_9BACT</name>
<dbReference type="SMART" id="SM00345">
    <property type="entry name" value="HTH_GNTR"/>
    <property type="match status" value="1"/>
</dbReference>
<dbReference type="InterPro" id="IPR015424">
    <property type="entry name" value="PyrdxlP-dep_Trfase"/>
</dbReference>
<dbReference type="InterPro" id="IPR015421">
    <property type="entry name" value="PyrdxlP-dep_Trfase_major"/>
</dbReference>
<accession>A0ABX8B235</accession>
<dbReference type="PROSITE" id="PS50949">
    <property type="entry name" value="HTH_GNTR"/>
    <property type="match status" value="1"/>
</dbReference>
<evidence type="ECO:0000256" key="3">
    <source>
        <dbReference type="ARBA" id="ARBA00023015"/>
    </source>
</evidence>
<evidence type="ECO:0000256" key="2">
    <source>
        <dbReference type="ARBA" id="ARBA00022898"/>
    </source>
</evidence>
<dbReference type="PANTHER" id="PTHR46577:SF1">
    <property type="entry name" value="HTH-TYPE TRANSCRIPTIONAL REGULATORY PROTEIN GABR"/>
    <property type="match status" value="1"/>
</dbReference>
<dbReference type="InterPro" id="IPR004839">
    <property type="entry name" value="Aminotransferase_I/II_large"/>
</dbReference>
<evidence type="ECO:0000256" key="4">
    <source>
        <dbReference type="ARBA" id="ARBA00023125"/>
    </source>
</evidence>
<dbReference type="InterPro" id="IPR036390">
    <property type="entry name" value="WH_DNA-bd_sf"/>
</dbReference>
<keyword evidence="4" id="KW-0238">DNA-binding</keyword>
<keyword evidence="5" id="KW-0804">Transcription</keyword>
<protein>
    <submittedName>
        <fullName evidence="7">PLP-dependent aminotransferase family protein</fullName>
    </submittedName>
</protein>
<dbReference type="Pfam" id="PF00392">
    <property type="entry name" value="GntR"/>
    <property type="match status" value="1"/>
</dbReference>
<gene>
    <name evidence="7" type="ORF">J8C05_09740</name>
</gene>
<dbReference type="InterPro" id="IPR015422">
    <property type="entry name" value="PyrdxlP-dep_Trfase_small"/>
</dbReference>
<evidence type="ECO:0000313" key="8">
    <source>
        <dbReference type="Proteomes" id="UP000677668"/>
    </source>
</evidence>
<dbReference type="Gene3D" id="3.40.640.10">
    <property type="entry name" value="Type I PLP-dependent aspartate aminotransferase-like (Major domain)"/>
    <property type="match status" value="1"/>
</dbReference>
<reference evidence="7 8" key="1">
    <citation type="submission" date="2021-03" db="EMBL/GenBank/DDBJ databases">
        <title>Genomic and phenotypic characterization of Chloracidobacterium isolates provides evidence for multiple species.</title>
        <authorList>
            <person name="Saini M.K."/>
            <person name="Costas A.M.G."/>
            <person name="Tank M."/>
            <person name="Bryant D.A."/>
        </authorList>
    </citation>
    <scope>NUCLEOTIDE SEQUENCE [LARGE SCALE GENOMIC DNA]</scope>
    <source>
        <strain evidence="7 8">N</strain>
    </source>
</reference>
<comment type="similarity">
    <text evidence="1">In the C-terminal section; belongs to the class-I pyridoxal-phosphate-dependent aminotransferase family.</text>
</comment>
<dbReference type="CDD" id="cd07377">
    <property type="entry name" value="WHTH_GntR"/>
    <property type="match status" value="1"/>
</dbReference>
<proteinExistence type="inferred from homology"/>
<evidence type="ECO:0000313" key="7">
    <source>
        <dbReference type="EMBL" id="QUV93641.1"/>
    </source>
</evidence>
<dbReference type="SUPFAM" id="SSF46785">
    <property type="entry name" value="Winged helix' DNA-binding domain"/>
    <property type="match status" value="1"/>
</dbReference>
<dbReference type="Pfam" id="PF00155">
    <property type="entry name" value="Aminotran_1_2"/>
    <property type="match status" value="1"/>
</dbReference>
<dbReference type="InterPro" id="IPR000524">
    <property type="entry name" value="Tscrpt_reg_HTH_GntR"/>
</dbReference>
<keyword evidence="7" id="KW-0808">Transferase</keyword>
<dbReference type="EMBL" id="CP072642">
    <property type="protein sequence ID" value="QUV93641.1"/>
    <property type="molecule type" value="Genomic_DNA"/>
</dbReference>
<dbReference type="Gene3D" id="1.10.10.10">
    <property type="entry name" value="Winged helix-like DNA-binding domain superfamily/Winged helix DNA-binding domain"/>
    <property type="match status" value="1"/>
</dbReference>
<keyword evidence="2" id="KW-0663">Pyridoxal phosphate</keyword>
<evidence type="ECO:0000256" key="1">
    <source>
        <dbReference type="ARBA" id="ARBA00005384"/>
    </source>
</evidence>
<dbReference type="GO" id="GO:0008483">
    <property type="term" value="F:transaminase activity"/>
    <property type="evidence" value="ECO:0007669"/>
    <property type="project" value="UniProtKB-KW"/>
</dbReference>
<dbReference type="PRINTS" id="PR00035">
    <property type="entry name" value="HTHGNTR"/>
</dbReference>
<feature type="domain" description="HTH gntR-type" evidence="6">
    <location>
        <begin position="11"/>
        <end position="79"/>
    </location>
</feature>
<evidence type="ECO:0000259" key="6">
    <source>
        <dbReference type="PROSITE" id="PS50949"/>
    </source>
</evidence>
<dbReference type="CDD" id="cd00609">
    <property type="entry name" value="AAT_like"/>
    <property type="match status" value="1"/>
</dbReference>
<evidence type="ECO:0000256" key="5">
    <source>
        <dbReference type="ARBA" id="ARBA00023163"/>
    </source>
</evidence>
<organism evidence="7 8">
    <name type="scientific">Chloracidobacterium sp. N</name>
    <dbReference type="NCBI Taxonomy" id="2821540"/>
    <lineage>
        <taxon>Bacteria</taxon>
        <taxon>Pseudomonadati</taxon>
        <taxon>Acidobacteriota</taxon>
        <taxon>Terriglobia</taxon>
        <taxon>Terriglobales</taxon>
        <taxon>Acidobacteriaceae</taxon>
        <taxon>Chloracidobacterium</taxon>
        <taxon>Chloracidobacterium aggregatum</taxon>
    </lineage>
</organism>
<keyword evidence="3" id="KW-0805">Transcription regulation</keyword>